<dbReference type="SUPFAM" id="SSF48452">
    <property type="entry name" value="TPR-like"/>
    <property type="match status" value="1"/>
</dbReference>
<dbReference type="GO" id="GO:0030008">
    <property type="term" value="C:TRAPP complex"/>
    <property type="evidence" value="ECO:0007669"/>
    <property type="project" value="TreeGrafter"/>
</dbReference>
<protein>
    <recommendedName>
        <fullName evidence="3">TPR-like protein</fullName>
    </recommendedName>
</protein>
<sequence>LPAKEYSYLLSPTNFHPLPTSTVPPPFLSSAHQPPSNTPIHNLLAHGHFRQAAVSAALALSTATNAEDEERVFALWYVRLACLTLCGQHGLAAQESKCLGDLSSSFYRHPVSGAHVVSWELRVLAVRLQALGFGEWRRGVMGYYELAKEARQGVEEGDEQDVRMWEARLRELGVRIADTMVEMGDFELAGEHLRSLRTTRSPASQHEDDERLKLMEALVWLRVGDLSSARRCLSSIPTPDAESESKATGVLQALLKTAEGDFTAATDAWNALHESYEDDALITQNFAVCLIYTGQMQEARRVLAELHDNEDEKPFQALTFNLATLYELCTERNREKKLSMAAKDADRAPREDGWEGVNVDYKL</sequence>
<evidence type="ECO:0000313" key="2">
    <source>
        <dbReference type="Proteomes" id="UP000799772"/>
    </source>
</evidence>
<comment type="caution">
    <text evidence="1">The sequence shown here is derived from an EMBL/GenBank/DDBJ whole genome shotgun (WGS) entry which is preliminary data.</text>
</comment>
<dbReference type="EMBL" id="ML978128">
    <property type="protein sequence ID" value="KAF2097463.1"/>
    <property type="molecule type" value="Genomic_DNA"/>
</dbReference>
<dbReference type="InterPro" id="IPR011990">
    <property type="entry name" value="TPR-like_helical_dom_sf"/>
</dbReference>
<reference evidence="1" key="1">
    <citation type="journal article" date="2020" name="Stud. Mycol.">
        <title>101 Dothideomycetes genomes: a test case for predicting lifestyles and emergence of pathogens.</title>
        <authorList>
            <person name="Haridas S."/>
            <person name="Albert R."/>
            <person name="Binder M."/>
            <person name="Bloem J."/>
            <person name="Labutti K."/>
            <person name="Salamov A."/>
            <person name="Andreopoulos B."/>
            <person name="Baker S."/>
            <person name="Barry K."/>
            <person name="Bills G."/>
            <person name="Bluhm B."/>
            <person name="Cannon C."/>
            <person name="Castanera R."/>
            <person name="Culley D."/>
            <person name="Daum C."/>
            <person name="Ezra D."/>
            <person name="Gonzalez J."/>
            <person name="Henrissat B."/>
            <person name="Kuo A."/>
            <person name="Liang C."/>
            <person name="Lipzen A."/>
            <person name="Lutzoni F."/>
            <person name="Magnuson J."/>
            <person name="Mondo S."/>
            <person name="Nolan M."/>
            <person name="Ohm R."/>
            <person name="Pangilinan J."/>
            <person name="Park H.-J."/>
            <person name="Ramirez L."/>
            <person name="Alfaro M."/>
            <person name="Sun H."/>
            <person name="Tritt A."/>
            <person name="Yoshinaga Y."/>
            <person name="Zwiers L.-H."/>
            <person name="Turgeon B."/>
            <person name="Goodwin S."/>
            <person name="Spatafora J."/>
            <person name="Crous P."/>
            <person name="Grigoriev I."/>
        </authorList>
    </citation>
    <scope>NUCLEOTIDE SEQUENCE</scope>
    <source>
        <strain evidence="1">CBS 133067</strain>
    </source>
</reference>
<gene>
    <name evidence="1" type="ORF">NA57DRAFT_41855</name>
</gene>
<accession>A0A9P4IDR1</accession>
<evidence type="ECO:0000313" key="1">
    <source>
        <dbReference type="EMBL" id="KAF2097463.1"/>
    </source>
</evidence>
<dbReference type="GO" id="GO:0005794">
    <property type="term" value="C:Golgi apparatus"/>
    <property type="evidence" value="ECO:0007669"/>
    <property type="project" value="TreeGrafter"/>
</dbReference>
<dbReference type="AlphaFoldDB" id="A0A9P4IDR1"/>
<dbReference type="PANTHER" id="PTHR21581:SF6">
    <property type="entry name" value="TRAFFICKING PROTEIN PARTICLE COMPLEX SUBUNIT 12"/>
    <property type="match status" value="1"/>
</dbReference>
<feature type="non-terminal residue" evidence="1">
    <location>
        <position position="1"/>
    </location>
</feature>
<name>A0A9P4IDR1_9PEZI</name>
<dbReference type="Proteomes" id="UP000799772">
    <property type="component" value="Unassembled WGS sequence"/>
</dbReference>
<dbReference type="Gene3D" id="1.25.40.10">
    <property type="entry name" value="Tetratricopeptide repeat domain"/>
    <property type="match status" value="1"/>
</dbReference>
<evidence type="ECO:0008006" key="3">
    <source>
        <dbReference type="Google" id="ProtNLM"/>
    </source>
</evidence>
<proteinExistence type="predicted"/>
<keyword evidence="2" id="KW-1185">Reference proteome</keyword>
<dbReference type="PANTHER" id="PTHR21581">
    <property type="entry name" value="D-ALANYL-D-ALANINE CARBOXYPEPTIDASE"/>
    <property type="match status" value="1"/>
</dbReference>
<organism evidence="1 2">
    <name type="scientific">Rhizodiscina lignyota</name>
    <dbReference type="NCBI Taxonomy" id="1504668"/>
    <lineage>
        <taxon>Eukaryota</taxon>
        <taxon>Fungi</taxon>
        <taxon>Dikarya</taxon>
        <taxon>Ascomycota</taxon>
        <taxon>Pezizomycotina</taxon>
        <taxon>Dothideomycetes</taxon>
        <taxon>Pleosporomycetidae</taxon>
        <taxon>Aulographales</taxon>
        <taxon>Rhizodiscinaceae</taxon>
        <taxon>Rhizodiscina</taxon>
    </lineage>
</organism>
<dbReference type="OrthoDB" id="428342at2759"/>